<evidence type="ECO:0000256" key="3">
    <source>
        <dbReference type="PROSITE-ProRule" id="PRU00023"/>
    </source>
</evidence>
<dbReference type="Gene3D" id="1.25.40.20">
    <property type="entry name" value="Ankyrin repeat-containing domain"/>
    <property type="match status" value="1"/>
</dbReference>
<reference evidence="7" key="1">
    <citation type="journal article" date="2023" name="Mol. Phylogenet. Evol.">
        <title>Genome-scale phylogeny and comparative genomics of the fungal order Sordariales.</title>
        <authorList>
            <person name="Hensen N."/>
            <person name="Bonometti L."/>
            <person name="Westerberg I."/>
            <person name="Brannstrom I.O."/>
            <person name="Guillou S."/>
            <person name="Cros-Aarteil S."/>
            <person name="Calhoun S."/>
            <person name="Haridas S."/>
            <person name="Kuo A."/>
            <person name="Mondo S."/>
            <person name="Pangilinan J."/>
            <person name="Riley R."/>
            <person name="LaButti K."/>
            <person name="Andreopoulos B."/>
            <person name="Lipzen A."/>
            <person name="Chen C."/>
            <person name="Yan M."/>
            <person name="Daum C."/>
            <person name="Ng V."/>
            <person name="Clum A."/>
            <person name="Steindorff A."/>
            <person name="Ohm R.A."/>
            <person name="Martin F."/>
            <person name="Silar P."/>
            <person name="Natvig D.O."/>
            <person name="Lalanne C."/>
            <person name="Gautier V."/>
            <person name="Ament-Velasquez S.L."/>
            <person name="Kruys A."/>
            <person name="Hutchinson M.I."/>
            <person name="Powell A.J."/>
            <person name="Barry K."/>
            <person name="Miller A.N."/>
            <person name="Grigoriev I.V."/>
            <person name="Debuchy R."/>
            <person name="Gladieux P."/>
            <person name="Hiltunen Thoren M."/>
            <person name="Johannesson H."/>
        </authorList>
    </citation>
    <scope>NUCLEOTIDE SEQUENCE</scope>
    <source>
        <strain evidence="7">CBS 333.67</strain>
    </source>
</reference>
<feature type="compositionally biased region" description="Polar residues" evidence="4">
    <location>
        <begin position="757"/>
        <end position="779"/>
    </location>
</feature>
<feature type="region of interest" description="Disordered" evidence="4">
    <location>
        <begin position="1252"/>
        <end position="1283"/>
    </location>
</feature>
<dbReference type="InterPro" id="IPR002909">
    <property type="entry name" value="IPT_dom"/>
</dbReference>
<keyword evidence="2 3" id="KW-0040">ANK repeat</keyword>
<keyword evidence="8" id="KW-1185">Reference proteome</keyword>
<evidence type="ECO:0000313" key="8">
    <source>
        <dbReference type="Proteomes" id="UP001273166"/>
    </source>
</evidence>
<feature type="region of interest" description="Disordered" evidence="4">
    <location>
        <begin position="757"/>
        <end position="796"/>
    </location>
</feature>
<protein>
    <recommendedName>
        <fullName evidence="6">IPT/TIG domain-containing protein</fullName>
    </recommendedName>
</protein>
<dbReference type="SMART" id="SM00248">
    <property type="entry name" value="ANK"/>
    <property type="match status" value="2"/>
</dbReference>
<comment type="caution">
    <text evidence="7">The sequence shown here is derived from an EMBL/GenBank/DDBJ whole genome shotgun (WGS) entry which is preliminary data.</text>
</comment>
<keyword evidence="5" id="KW-0812">Transmembrane</keyword>
<dbReference type="SUPFAM" id="SSF81296">
    <property type="entry name" value="E set domains"/>
    <property type="match status" value="1"/>
</dbReference>
<feature type="region of interest" description="Disordered" evidence="4">
    <location>
        <begin position="1305"/>
        <end position="1333"/>
    </location>
</feature>
<dbReference type="SMART" id="SM00429">
    <property type="entry name" value="IPT"/>
    <property type="match status" value="1"/>
</dbReference>
<feature type="compositionally biased region" description="Polar residues" evidence="4">
    <location>
        <begin position="728"/>
        <end position="740"/>
    </location>
</feature>
<dbReference type="InterPro" id="IPR036770">
    <property type="entry name" value="Ankyrin_rpt-contain_sf"/>
</dbReference>
<feature type="region of interest" description="Disordered" evidence="4">
    <location>
        <begin position="916"/>
        <end position="935"/>
    </location>
</feature>
<organism evidence="7 8">
    <name type="scientific">Chaetomium strumarium</name>
    <dbReference type="NCBI Taxonomy" id="1170767"/>
    <lineage>
        <taxon>Eukaryota</taxon>
        <taxon>Fungi</taxon>
        <taxon>Dikarya</taxon>
        <taxon>Ascomycota</taxon>
        <taxon>Pezizomycotina</taxon>
        <taxon>Sordariomycetes</taxon>
        <taxon>Sordariomycetidae</taxon>
        <taxon>Sordariales</taxon>
        <taxon>Chaetomiaceae</taxon>
        <taxon>Chaetomium</taxon>
    </lineage>
</organism>
<dbReference type="GO" id="GO:0085020">
    <property type="term" value="P:protein K6-linked ubiquitination"/>
    <property type="evidence" value="ECO:0007669"/>
    <property type="project" value="TreeGrafter"/>
</dbReference>
<gene>
    <name evidence="7" type="ORF">B0T15DRAFT_495011</name>
</gene>
<feature type="compositionally biased region" description="Polar residues" evidence="4">
    <location>
        <begin position="1305"/>
        <end position="1322"/>
    </location>
</feature>
<feature type="compositionally biased region" description="Low complexity" evidence="4">
    <location>
        <begin position="1060"/>
        <end position="1074"/>
    </location>
</feature>
<dbReference type="GeneID" id="87885902"/>
<keyword evidence="5" id="KW-0472">Membrane</keyword>
<dbReference type="Gene3D" id="2.60.40.10">
    <property type="entry name" value="Immunoglobulins"/>
    <property type="match status" value="1"/>
</dbReference>
<name>A0AAJ0GR10_9PEZI</name>
<feature type="compositionally biased region" description="Acidic residues" evidence="4">
    <location>
        <begin position="1115"/>
        <end position="1125"/>
    </location>
</feature>
<dbReference type="Pfam" id="PF25603">
    <property type="entry name" value="SPT23_MGA2_DBD"/>
    <property type="match status" value="2"/>
</dbReference>
<evidence type="ECO:0000256" key="4">
    <source>
        <dbReference type="SAM" id="MobiDB-lite"/>
    </source>
</evidence>
<dbReference type="InterPro" id="IPR013783">
    <property type="entry name" value="Ig-like_fold"/>
</dbReference>
<feature type="compositionally biased region" description="Polar residues" evidence="4">
    <location>
        <begin position="90"/>
        <end position="99"/>
    </location>
</feature>
<feature type="region of interest" description="Disordered" evidence="4">
    <location>
        <begin position="548"/>
        <end position="740"/>
    </location>
</feature>
<dbReference type="InterPro" id="IPR057962">
    <property type="entry name" value="SPT23_MGA2_DBD"/>
</dbReference>
<evidence type="ECO:0000259" key="6">
    <source>
        <dbReference type="SMART" id="SM00429"/>
    </source>
</evidence>
<dbReference type="SUPFAM" id="SSF48403">
    <property type="entry name" value="Ankyrin repeat"/>
    <property type="match status" value="1"/>
</dbReference>
<evidence type="ECO:0000256" key="1">
    <source>
        <dbReference type="ARBA" id="ARBA00022737"/>
    </source>
</evidence>
<evidence type="ECO:0000256" key="5">
    <source>
        <dbReference type="SAM" id="Phobius"/>
    </source>
</evidence>
<keyword evidence="5" id="KW-1133">Transmembrane helix</keyword>
<dbReference type="InterPro" id="IPR014756">
    <property type="entry name" value="Ig_E-set"/>
</dbReference>
<feature type="compositionally biased region" description="Low complexity" evidence="4">
    <location>
        <begin position="602"/>
        <end position="627"/>
    </location>
</feature>
<dbReference type="Pfam" id="PF01833">
    <property type="entry name" value="TIG"/>
    <property type="match status" value="1"/>
</dbReference>
<dbReference type="CDD" id="cd00102">
    <property type="entry name" value="IPT"/>
    <property type="match status" value="1"/>
</dbReference>
<feature type="compositionally biased region" description="Low complexity" evidence="4">
    <location>
        <begin position="681"/>
        <end position="691"/>
    </location>
</feature>
<feature type="compositionally biased region" description="Basic residues" evidence="4">
    <location>
        <begin position="1130"/>
        <end position="1151"/>
    </location>
</feature>
<dbReference type="EMBL" id="JAUDZG010000005">
    <property type="protein sequence ID" value="KAK3304558.1"/>
    <property type="molecule type" value="Genomic_DNA"/>
</dbReference>
<accession>A0AAJ0GR10</accession>
<keyword evidence="1" id="KW-0677">Repeat</keyword>
<dbReference type="PROSITE" id="PS50088">
    <property type="entry name" value="ANK_REPEAT"/>
    <property type="match status" value="2"/>
</dbReference>
<dbReference type="RefSeq" id="XP_062720338.1">
    <property type="nucleotide sequence ID" value="XM_062867073.1"/>
</dbReference>
<feature type="domain" description="IPT/TIG" evidence="6">
    <location>
        <begin position="791"/>
        <end position="876"/>
    </location>
</feature>
<feature type="compositionally biased region" description="Low complexity" evidence="4">
    <location>
        <begin position="919"/>
        <end position="931"/>
    </location>
</feature>
<feature type="region of interest" description="Disordered" evidence="4">
    <location>
        <begin position="150"/>
        <end position="185"/>
    </location>
</feature>
<dbReference type="GO" id="GO:0004842">
    <property type="term" value="F:ubiquitin-protein transferase activity"/>
    <property type="evidence" value="ECO:0007669"/>
    <property type="project" value="TreeGrafter"/>
</dbReference>
<dbReference type="PANTHER" id="PTHR24171:SF8">
    <property type="entry name" value="BRCA1-ASSOCIATED RING DOMAIN PROTEIN 1"/>
    <property type="match status" value="1"/>
</dbReference>
<dbReference type="InterPro" id="IPR002110">
    <property type="entry name" value="Ankyrin_rpt"/>
</dbReference>
<feature type="repeat" description="ANK" evidence="3">
    <location>
        <begin position="1000"/>
        <end position="1032"/>
    </location>
</feature>
<feature type="compositionally biased region" description="Low complexity" evidence="4">
    <location>
        <begin position="782"/>
        <end position="793"/>
    </location>
</feature>
<proteinExistence type="predicted"/>
<dbReference type="Proteomes" id="UP001273166">
    <property type="component" value="Unassembled WGS sequence"/>
</dbReference>
<evidence type="ECO:0000313" key="7">
    <source>
        <dbReference type="EMBL" id="KAK3304558.1"/>
    </source>
</evidence>
<dbReference type="Pfam" id="PF12796">
    <property type="entry name" value="Ank_2"/>
    <property type="match status" value="1"/>
</dbReference>
<feature type="repeat" description="ANK" evidence="3">
    <location>
        <begin position="967"/>
        <end position="999"/>
    </location>
</feature>
<feature type="region of interest" description="Disordered" evidence="4">
    <location>
        <begin position="1053"/>
        <end position="1159"/>
    </location>
</feature>
<evidence type="ECO:0000256" key="2">
    <source>
        <dbReference type="ARBA" id="ARBA00023043"/>
    </source>
</evidence>
<feature type="compositionally biased region" description="Low complexity" evidence="4">
    <location>
        <begin position="71"/>
        <end position="83"/>
    </location>
</feature>
<feature type="region of interest" description="Disordered" evidence="4">
    <location>
        <begin position="33"/>
        <end position="108"/>
    </location>
</feature>
<reference evidence="7" key="2">
    <citation type="submission" date="2023-06" db="EMBL/GenBank/DDBJ databases">
        <authorList>
            <consortium name="Lawrence Berkeley National Laboratory"/>
            <person name="Mondo S.J."/>
            <person name="Hensen N."/>
            <person name="Bonometti L."/>
            <person name="Westerberg I."/>
            <person name="Brannstrom I.O."/>
            <person name="Guillou S."/>
            <person name="Cros-Aarteil S."/>
            <person name="Calhoun S."/>
            <person name="Haridas S."/>
            <person name="Kuo A."/>
            <person name="Pangilinan J."/>
            <person name="Riley R."/>
            <person name="Labutti K."/>
            <person name="Andreopoulos B."/>
            <person name="Lipzen A."/>
            <person name="Chen C."/>
            <person name="Yanf M."/>
            <person name="Daum C."/>
            <person name="Ng V."/>
            <person name="Clum A."/>
            <person name="Steindorff A."/>
            <person name="Ohm R."/>
            <person name="Martin F."/>
            <person name="Silar P."/>
            <person name="Natvig D."/>
            <person name="Lalanne C."/>
            <person name="Gautier V."/>
            <person name="Ament-Velasquez S.L."/>
            <person name="Kruys A."/>
            <person name="Hutchinson M.I."/>
            <person name="Powell A.J."/>
            <person name="Barry K."/>
            <person name="Miller A.N."/>
            <person name="Grigoriev I.V."/>
            <person name="Debuchy R."/>
            <person name="Gladieux P."/>
            <person name="Thoren M.H."/>
            <person name="Johannesson H."/>
        </authorList>
    </citation>
    <scope>NUCLEOTIDE SEQUENCE</scope>
    <source>
        <strain evidence="7">CBS 333.67</strain>
    </source>
</reference>
<feature type="transmembrane region" description="Helical" evidence="5">
    <location>
        <begin position="1374"/>
        <end position="1397"/>
    </location>
</feature>
<dbReference type="PANTHER" id="PTHR24171">
    <property type="entry name" value="ANKYRIN REPEAT DOMAIN-CONTAINING PROTEIN 39-RELATED"/>
    <property type="match status" value="1"/>
</dbReference>
<dbReference type="PROSITE" id="PS50297">
    <property type="entry name" value="ANK_REP_REGION"/>
    <property type="match status" value="2"/>
</dbReference>
<sequence length="1441" mass="153810">MADPVEFGSEFDDQFNAGKPIFGYTTEFIFDSDEGSPLPTLPDSYAADSNHAMADAPHDCPSPSEALGLVSRSTRSSESPPESMFDSASPKRTASTASTGPILGDLQMTTSGGVKADWGTMDGLGGGMNVDDSSMIRDPFEFLNDHATVKPSPSPSMHTPADTPSPFGSGAPTFSPEDTMASPPGGAGFSFQAAREDGFAPFTFASPGAGVRPDAMAGTPSLSSETLCLRQTQPLLSPPLKYEFRGSQEAGAASPDITGILSAMYSMTNQQFQAGRHFFADTLHASAQLPFEQHQYGPGPYKLDVYTNSTKSRVETQITITLKLSQLPVGVTKVHLPRHTISKPKFWTKPIAAPSPDMLELHTMLVCTSAMRVPDYRAAALRRAGHAAHAAWLARKQAGQRRAATEVESASQGFKAQKEGEFQIEGDGGEQLKPQEGGEVRICENCIGRETKRASRKKSKNPEDEAAWQRDEGKRVIVFNTHEVKDWTIQNPPESGSRSYWQMQAPMRIACYCRHHSEKLGFQIIFTLTDHLGRFIAQTMSPSIMITDDHKTIPPNPAVSLGPGTPATMLSPREDAQVLSVPTSRAASERLPSVESTEAARRSPSSAIPISAAPTAQLQPAPAAQHARTMSRPPSPSFSAGPAKRRRGNKSTAKISADLAMTPLDTSFAPGSRGPNSAAGSTQATPATSSLPPTPPAMFTSAGEAPLFGGQGIAAPEPLTSGFAAAPQTGSNSQFPLPNLSRTSSMANMAIPFFGLPTSTRPNTGSSPIASRPASNAATGGQARPQPAQTPPAIFKVIPGEGPVAGGIEVTLMGQGFVHGMQVMFGDKQAPGTACWSSESLVCLLPPSEMPGMVPVTLKHQNGQALNLAPHFFRYVDDSEQQLLRTALMILGNKMTGGYEDVADFARRIIQEAGTSYPSSGGDMSGADGSSNNRATDNFEGNLLRLLELMDLSNSTRKPRLNLRRSTGQTMLHLACKLGLHRFVAGLLARGANPDRRDKGGYTALHMASMHSHTEIVRLLVAHGADPTLRTLSGLTAADVAKSADVVRIIQHYKQHRRSQSGSSSHSRVASTASLKSLRAQAPSSRAVEDTSSDEPRSEEAESSEDYSEPPVSDDATDEPGDGEQVELRVRRRKSAANTPARRRSPSRARRRGTDATGALALPSAAMAAIREQVAAQFQQLQQMMGPHLQYLPQLPNFPQMPNMPPLPEYQVLQRLATMIGAAKPETGEDGPSNKGQASMWQYPLPFSAKAATPPPAYDEIFPQQQQQQQQQHGDLDTKRSAAAQAAADAVADAKCAVLFDQPVGSTSENTQTTHAVGSETCTAEDKSDDSEGQEIPALLQIGRKDAITREQQATLRRAHAQKMKKLSGDRNLFFIWIPLLILMIGAMICHGTPGFVATTRKAASLVAEARTGVSAAHVAEAHRDEADTTLEGIEVAGLLS</sequence>